<evidence type="ECO:0000256" key="5">
    <source>
        <dbReference type="ARBA" id="ARBA00022989"/>
    </source>
</evidence>
<dbReference type="PANTHER" id="PTHR31595">
    <property type="entry name" value="LONG-CHAIN-ALCOHOL O-FATTY-ACYLTRANSFERASE 3-RELATED"/>
    <property type="match status" value="1"/>
</dbReference>
<dbReference type="GO" id="GO:0008374">
    <property type="term" value="F:O-acyltransferase activity"/>
    <property type="evidence" value="ECO:0007669"/>
    <property type="project" value="InterPro"/>
</dbReference>
<keyword evidence="13" id="KW-1185">Reference proteome</keyword>
<dbReference type="EMBL" id="JABEZZ010000010">
    <property type="protein sequence ID" value="MBA0598334.1"/>
    <property type="molecule type" value="Genomic_DNA"/>
</dbReference>
<dbReference type="KEGG" id="gra:105771706"/>
<proteinExistence type="inferred from homology"/>
<evidence type="ECO:0000313" key="13">
    <source>
        <dbReference type="Proteomes" id="UP000032304"/>
    </source>
</evidence>
<dbReference type="Gramene" id="KJB67337">
    <property type="protein sequence ID" value="KJB67337"/>
    <property type="gene ID" value="B456_010G186500"/>
</dbReference>
<dbReference type="OrthoDB" id="1077582at2759"/>
<keyword evidence="4 9" id="KW-0812">Transmembrane</keyword>
<reference evidence="12" key="3">
    <citation type="submission" date="2020-04" db="EMBL/GenBank/DDBJ databases">
        <authorList>
            <person name="Grover C.E."/>
            <person name="Arick M.A. II"/>
            <person name="Thrash A."/>
            <person name="Conover J.L."/>
            <person name="Sanders W.S."/>
            <person name="Peterson D.G."/>
            <person name="Scheffler J.A."/>
            <person name="Scheffler B.E."/>
            <person name="Wendel J.F."/>
        </authorList>
    </citation>
    <scope>NUCLEOTIDE SEQUENCE</scope>
    <source>
        <strain evidence="12">8</strain>
        <tissue evidence="12">Leaf</tissue>
    </source>
</reference>
<evidence type="ECO:0000256" key="6">
    <source>
        <dbReference type="ARBA" id="ARBA00023098"/>
    </source>
</evidence>
<keyword evidence="5 9" id="KW-1133">Transmembrane helix</keyword>
<dbReference type="InterPro" id="IPR032805">
    <property type="entry name" value="Wax_synthase_dom"/>
</dbReference>
<dbReference type="PANTHER" id="PTHR31595:SF46">
    <property type="entry name" value="ACYL-COA--STEROL O-ACYLTRANSFERASE 1"/>
    <property type="match status" value="1"/>
</dbReference>
<evidence type="ECO:0000256" key="3">
    <source>
        <dbReference type="ARBA" id="ARBA00022679"/>
    </source>
</evidence>
<evidence type="ECO:0000313" key="14">
    <source>
        <dbReference type="Proteomes" id="UP000593578"/>
    </source>
</evidence>
<keyword evidence="8" id="KW-0012">Acyltransferase</keyword>
<evidence type="ECO:0000259" key="10">
    <source>
        <dbReference type="Pfam" id="PF13813"/>
    </source>
</evidence>
<organism evidence="11 13">
    <name type="scientific">Gossypium raimondii</name>
    <name type="common">Peruvian cotton</name>
    <name type="synonym">Gossypium klotzschianum subsp. raimondii</name>
    <dbReference type="NCBI Taxonomy" id="29730"/>
    <lineage>
        <taxon>Eukaryota</taxon>
        <taxon>Viridiplantae</taxon>
        <taxon>Streptophyta</taxon>
        <taxon>Embryophyta</taxon>
        <taxon>Tracheophyta</taxon>
        <taxon>Spermatophyta</taxon>
        <taxon>Magnoliopsida</taxon>
        <taxon>eudicotyledons</taxon>
        <taxon>Gunneridae</taxon>
        <taxon>Pentapetalae</taxon>
        <taxon>rosids</taxon>
        <taxon>malvids</taxon>
        <taxon>Malvales</taxon>
        <taxon>Malvaceae</taxon>
        <taxon>Malvoideae</taxon>
        <taxon>Gossypium</taxon>
    </lineage>
</organism>
<evidence type="ECO:0000256" key="8">
    <source>
        <dbReference type="ARBA" id="ARBA00023315"/>
    </source>
</evidence>
<feature type="transmembrane region" description="Helical" evidence="9">
    <location>
        <begin position="6"/>
        <end position="24"/>
    </location>
</feature>
<feature type="domain" description="Wax synthase" evidence="10">
    <location>
        <begin position="181"/>
        <end position="267"/>
    </location>
</feature>
<dbReference type="EMBL" id="CM001749">
    <property type="protein sequence ID" value="KJB67337.1"/>
    <property type="molecule type" value="Genomic_DNA"/>
</dbReference>
<reference evidence="12 14" key="2">
    <citation type="journal article" date="2019" name="Genome Biol. Evol.">
        <title>Insights into the evolution of the New World diploid cottons (Gossypium, subgenus Houzingenia) based on genome sequencing.</title>
        <authorList>
            <person name="Grover C.E."/>
            <person name="Arick M.A. 2nd"/>
            <person name="Thrash A."/>
            <person name="Conover J.L."/>
            <person name="Sanders W.S."/>
            <person name="Peterson D.G."/>
            <person name="Frelichowski J.E."/>
            <person name="Scheffler J.A."/>
            <person name="Scheffler B.E."/>
            <person name="Wendel J.F."/>
        </authorList>
    </citation>
    <scope>NUCLEOTIDE SEQUENCE [LARGE SCALE GENOMIC DNA]</scope>
    <source>
        <strain evidence="12">8</strain>
        <tissue evidence="12">Leaf</tissue>
    </source>
</reference>
<dbReference type="GO" id="GO:0016020">
    <property type="term" value="C:membrane"/>
    <property type="evidence" value="ECO:0007669"/>
    <property type="project" value="UniProtKB-SubCell"/>
</dbReference>
<dbReference type="STRING" id="29730.A0A0D2RA00"/>
<dbReference type="OMA" id="FMWISSF"/>
<dbReference type="eggNOG" id="ENOG502QSCR">
    <property type="taxonomic scope" value="Eukaryota"/>
</dbReference>
<feature type="transmembrane region" description="Helical" evidence="9">
    <location>
        <begin position="36"/>
        <end position="56"/>
    </location>
</feature>
<name>A0A0D2RA00_GOSRA</name>
<evidence type="ECO:0000313" key="11">
    <source>
        <dbReference type="EMBL" id="KJB67337.1"/>
    </source>
</evidence>
<comment type="subcellular location">
    <subcellularLocation>
        <location evidence="1">Membrane</location>
        <topology evidence="1">Multi-pass membrane protein</topology>
    </subcellularLocation>
</comment>
<evidence type="ECO:0000313" key="12">
    <source>
        <dbReference type="EMBL" id="MBA0598334.1"/>
    </source>
</evidence>
<sequence>MASEGINKFIKLWLCIIISLCYCYSIGRTKKTPKGIVRLLCLLPVMCLFLAIPLNISSIHFAGTTAFSISWLANFKLLLFAFGKGPLSSPSLSLPRFIAIACFPIKIQQHPSHLNVYQTPTNYAIKVLLFALLLSVYDYTHHIHPTILLVLYCFHVYFCLEIILVTVATLTRALLGLELEKQFNEPYLSTSLQDFWGKRWNLMATSVLRPTAYEPVRNTAARFIGRKRALLPAVFGTFVVSGIMHELIFYYLGRVWPTWEVMRFFLLHGVCVTAEIVLKNAFADKWPLPREVSTPLTVGFVMITGNWLFFPPLLRCGAKERALEEYAVLGAFIKNVTTLTFSSFKSH</sequence>
<keyword evidence="7 9" id="KW-0472">Membrane</keyword>
<reference evidence="11 13" key="1">
    <citation type="journal article" date="2012" name="Nature">
        <title>Repeated polyploidization of Gossypium genomes and the evolution of spinnable cotton fibres.</title>
        <authorList>
            <person name="Paterson A.H."/>
            <person name="Wendel J.F."/>
            <person name="Gundlach H."/>
            <person name="Guo H."/>
            <person name="Jenkins J."/>
            <person name="Jin D."/>
            <person name="Llewellyn D."/>
            <person name="Showmaker K.C."/>
            <person name="Shu S."/>
            <person name="Udall J."/>
            <person name="Yoo M.J."/>
            <person name="Byers R."/>
            <person name="Chen W."/>
            <person name="Doron-Faigenboim A."/>
            <person name="Duke M.V."/>
            <person name="Gong L."/>
            <person name="Grimwood J."/>
            <person name="Grover C."/>
            <person name="Grupp K."/>
            <person name="Hu G."/>
            <person name="Lee T.H."/>
            <person name="Li J."/>
            <person name="Lin L."/>
            <person name="Liu T."/>
            <person name="Marler B.S."/>
            <person name="Page J.T."/>
            <person name="Roberts A.W."/>
            <person name="Romanel E."/>
            <person name="Sanders W.S."/>
            <person name="Szadkowski E."/>
            <person name="Tan X."/>
            <person name="Tang H."/>
            <person name="Xu C."/>
            <person name="Wang J."/>
            <person name="Wang Z."/>
            <person name="Zhang D."/>
            <person name="Zhang L."/>
            <person name="Ashrafi H."/>
            <person name="Bedon F."/>
            <person name="Bowers J.E."/>
            <person name="Brubaker C.L."/>
            <person name="Chee P.W."/>
            <person name="Das S."/>
            <person name="Gingle A.R."/>
            <person name="Haigler C.H."/>
            <person name="Harker D."/>
            <person name="Hoffmann L.V."/>
            <person name="Hovav R."/>
            <person name="Jones D.C."/>
            <person name="Lemke C."/>
            <person name="Mansoor S."/>
            <person name="ur Rahman M."/>
            <person name="Rainville L.N."/>
            <person name="Rambani A."/>
            <person name="Reddy U.K."/>
            <person name="Rong J.K."/>
            <person name="Saranga Y."/>
            <person name="Scheffler B.E."/>
            <person name="Scheffler J.A."/>
            <person name="Stelly D.M."/>
            <person name="Triplett B.A."/>
            <person name="Van Deynze A."/>
            <person name="Vaslin M.F."/>
            <person name="Waghmare V.N."/>
            <person name="Walford S.A."/>
            <person name="Wright R.J."/>
            <person name="Zaki E.A."/>
            <person name="Zhang T."/>
            <person name="Dennis E.S."/>
            <person name="Mayer K.F."/>
            <person name="Peterson D.G."/>
            <person name="Rokhsar D.S."/>
            <person name="Wang X."/>
            <person name="Schmutz J."/>
        </authorList>
    </citation>
    <scope>NUCLEOTIDE SEQUENCE [LARGE SCALE GENOMIC DNA]</scope>
</reference>
<feature type="transmembrane region" description="Helical" evidence="9">
    <location>
        <begin position="147"/>
        <end position="170"/>
    </location>
</feature>
<evidence type="ECO:0000256" key="4">
    <source>
        <dbReference type="ARBA" id="ARBA00022692"/>
    </source>
</evidence>
<dbReference type="AlphaFoldDB" id="A0A0D2RA00"/>
<evidence type="ECO:0000256" key="9">
    <source>
        <dbReference type="SAM" id="Phobius"/>
    </source>
</evidence>
<dbReference type="InterPro" id="IPR017088">
    <property type="entry name" value="Wax_synthase_Magnoliopsida"/>
</dbReference>
<evidence type="ECO:0000256" key="2">
    <source>
        <dbReference type="ARBA" id="ARBA00007282"/>
    </source>
</evidence>
<feature type="transmembrane region" description="Helical" evidence="9">
    <location>
        <begin position="294"/>
        <end position="314"/>
    </location>
</feature>
<comment type="similarity">
    <text evidence="2">Belongs to the wax synthase family.</text>
</comment>
<keyword evidence="6" id="KW-0443">Lipid metabolism</keyword>
<dbReference type="GO" id="GO:0006629">
    <property type="term" value="P:lipid metabolic process"/>
    <property type="evidence" value="ECO:0007669"/>
    <property type="project" value="UniProtKB-KW"/>
</dbReference>
<dbReference type="PIRSF" id="PIRSF037006">
    <property type="entry name" value="Wax_synthase"/>
    <property type="match status" value="1"/>
</dbReference>
<dbReference type="Proteomes" id="UP000593578">
    <property type="component" value="Unassembled WGS sequence"/>
</dbReference>
<evidence type="ECO:0000256" key="7">
    <source>
        <dbReference type="ARBA" id="ARBA00023136"/>
    </source>
</evidence>
<accession>A0A0D2RA00</accession>
<dbReference type="Pfam" id="PF13813">
    <property type="entry name" value="MBOAT_2"/>
    <property type="match status" value="1"/>
</dbReference>
<protein>
    <recommendedName>
        <fullName evidence="10">Wax synthase domain-containing protein</fullName>
    </recommendedName>
</protein>
<dbReference type="Proteomes" id="UP000032304">
    <property type="component" value="Chromosome 10"/>
</dbReference>
<keyword evidence="3" id="KW-0808">Transferase</keyword>
<gene>
    <name evidence="11" type="ORF">B456_010G186500</name>
    <name evidence="12" type="ORF">Gorai_008101</name>
</gene>
<feature type="transmembrane region" description="Helical" evidence="9">
    <location>
        <begin position="229"/>
        <end position="252"/>
    </location>
</feature>
<dbReference type="InterPro" id="IPR044851">
    <property type="entry name" value="Wax_synthase"/>
</dbReference>
<evidence type="ECO:0000256" key="1">
    <source>
        <dbReference type="ARBA" id="ARBA00004141"/>
    </source>
</evidence>